<accession>A0A5C7GYE2</accession>
<keyword evidence="3" id="KW-1185">Reference proteome</keyword>
<evidence type="ECO:0000313" key="2">
    <source>
        <dbReference type="EMBL" id="TXG49086.1"/>
    </source>
</evidence>
<comment type="caution">
    <text evidence="2">The sequence shown here is derived from an EMBL/GenBank/DDBJ whole genome shotgun (WGS) entry which is preliminary data.</text>
</comment>
<gene>
    <name evidence="2" type="ORF">EZV62_024961</name>
</gene>
<reference evidence="3" key="1">
    <citation type="journal article" date="2019" name="Gigascience">
        <title>De novo genome assembly of the endangered Acer yangbiense, a plant species with extremely small populations endemic to Yunnan Province, China.</title>
        <authorList>
            <person name="Yang J."/>
            <person name="Wariss H.M."/>
            <person name="Tao L."/>
            <person name="Zhang R."/>
            <person name="Yun Q."/>
            <person name="Hollingsworth P."/>
            <person name="Dao Z."/>
            <person name="Luo G."/>
            <person name="Guo H."/>
            <person name="Ma Y."/>
            <person name="Sun W."/>
        </authorList>
    </citation>
    <scope>NUCLEOTIDE SEQUENCE [LARGE SCALE GENOMIC DNA]</scope>
    <source>
        <strain evidence="3">cv. Malutang</strain>
    </source>
</reference>
<dbReference type="Pfam" id="PF14111">
    <property type="entry name" value="DUF4283"/>
    <property type="match status" value="1"/>
</dbReference>
<dbReference type="InterPro" id="IPR025558">
    <property type="entry name" value="DUF4283"/>
</dbReference>
<dbReference type="InterPro" id="IPR040256">
    <property type="entry name" value="At4g02000-like"/>
</dbReference>
<dbReference type="Proteomes" id="UP000323000">
    <property type="component" value="Chromosome 12"/>
</dbReference>
<protein>
    <recommendedName>
        <fullName evidence="1">DUF4283 domain-containing protein</fullName>
    </recommendedName>
</protein>
<organism evidence="2 3">
    <name type="scientific">Acer yangbiense</name>
    <dbReference type="NCBI Taxonomy" id="1000413"/>
    <lineage>
        <taxon>Eukaryota</taxon>
        <taxon>Viridiplantae</taxon>
        <taxon>Streptophyta</taxon>
        <taxon>Embryophyta</taxon>
        <taxon>Tracheophyta</taxon>
        <taxon>Spermatophyta</taxon>
        <taxon>Magnoliopsida</taxon>
        <taxon>eudicotyledons</taxon>
        <taxon>Gunneridae</taxon>
        <taxon>Pentapetalae</taxon>
        <taxon>rosids</taxon>
        <taxon>malvids</taxon>
        <taxon>Sapindales</taxon>
        <taxon>Sapindaceae</taxon>
        <taxon>Hippocastanoideae</taxon>
        <taxon>Acereae</taxon>
        <taxon>Acer</taxon>
    </lineage>
</organism>
<dbReference type="PANTHER" id="PTHR31286">
    <property type="entry name" value="GLYCINE-RICH CELL WALL STRUCTURAL PROTEIN 1.8-LIKE"/>
    <property type="match status" value="1"/>
</dbReference>
<name>A0A5C7GYE2_9ROSI</name>
<dbReference type="AlphaFoldDB" id="A0A5C7GYE2"/>
<evidence type="ECO:0000259" key="1">
    <source>
        <dbReference type="Pfam" id="PF14111"/>
    </source>
</evidence>
<dbReference type="OrthoDB" id="2219495at2759"/>
<proteinExistence type="predicted"/>
<evidence type="ECO:0000313" key="3">
    <source>
        <dbReference type="Proteomes" id="UP000323000"/>
    </source>
</evidence>
<dbReference type="EMBL" id="VAHF01000012">
    <property type="protein sequence ID" value="TXG49086.1"/>
    <property type="molecule type" value="Genomic_DNA"/>
</dbReference>
<feature type="domain" description="DUF4283" evidence="1">
    <location>
        <begin position="59"/>
        <end position="108"/>
    </location>
</feature>
<dbReference type="PANTHER" id="PTHR31286:SF167">
    <property type="entry name" value="OS09G0268800 PROTEIN"/>
    <property type="match status" value="1"/>
</dbReference>
<sequence>MNAEEVVRLCEALLLKEKEGPLMPLRKNMKNDGERRLGLRLTCKLLSANMVNREAFCVFLRIWRTLECVDVEVINGNIFSFTFKNDRDRQHVLNGGPWSFDKALLVLEAPVGKGDIQGMQFNRVVFWIQIHNIPLLCMTSEIGQFLSGMIGEVKEIDIGKTGKCVGKYIRVRVVINVDVPLRRILRVDIMQDGKEIVMMLMYERLP</sequence>